<organism evidence="13 14">
    <name type="scientific">Sulfobacillus benefaciens</name>
    <dbReference type="NCBI Taxonomy" id="453960"/>
    <lineage>
        <taxon>Bacteria</taxon>
        <taxon>Bacillati</taxon>
        <taxon>Bacillota</taxon>
        <taxon>Clostridia</taxon>
        <taxon>Eubacteriales</taxon>
        <taxon>Clostridiales Family XVII. Incertae Sedis</taxon>
        <taxon>Sulfobacillus</taxon>
    </lineage>
</organism>
<feature type="domain" description="Transcription elongation factor GreA/GreB N-terminal" evidence="12">
    <location>
        <begin position="7"/>
        <end position="76"/>
    </location>
</feature>
<evidence type="ECO:0000256" key="3">
    <source>
        <dbReference type="ARBA" id="ARBA00023015"/>
    </source>
</evidence>
<keyword evidence="5 9" id="KW-0238">DNA-binding</keyword>
<dbReference type="InterPro" id="IPR022691">
    <property type="entry name" value="Tscrpt_elong_fac_GreA/B_N"/>
</dbReference>
<dbReference type="GO" id="GO:0070063">
    <property type="term" value="F:RNA polymerase binding"/>
    <property type="evidence" value="ECO:0007669"/>
    <property type="project" value="InterPro"/>
</dbReference>
<dbReference type="Pfam" id="PF01272">
    <property type="entry name" value="GreA_GreB"/>
    <property type="match status" value="1"/>
</dbReference>
<comment type="function">
    <text evidence="7 9 10">Necessary for efficient RNA polymerase transcription elongation past template-encoded arresting sites. The arresting sites in DNA have the property of trapping a certain fraction of elongating RNA polymerases that pass through, resulting in locked ternary complexes. Cleavage of the nascent transcript by cleavage factors such as GreA or GreB allows the resumption of elongation from the new 3'terminus. GreA releases sequences of 2 to 3 nucleotides.</text>
</comment>
<evidence type="ECO:0000313" key="14">
    <source>
        <dbReference type="Proteomes" id="UP000242699"/>
    </source>
</evidence>
<dbReference type="SUPFAM" id="SSF54534">
    <property type="entry name" value="FKBP-like"/>
    <property type="match status" value="1"/>
</dbReference>
<dbReference type="GO" id="GO:0003677">
    <property type="term" value="F:DNA binding"/>
    <property type="evidence" value="ECO:0007669"/>
    <property type="project" value="UniProtKB-UniRule"/>
</dbReference>
<dbReference type="PROSITE" id="PS00829">
    <property type="entry name" value="GREAB_1"/>
    <property type="match status" value="1"/>
</dbReference>
<evidence type="ECO:0000259" key="12">
    <source>
        <dbReference type="Pfam" id="PF03449"/>
    </source>
</evidence>
<keyword evidence="6 9" id="KW-0804">Transcription</keyword>
<dbReference type="AlphaFoldDB" id="A0A2T2WR02"/>
<protein>
    <recommendedName>
        <fullName evidence="2 9">Transcription elongation factor GreA</fullName>
    </recommendedName>
    <alternativeName>
        <fullName evidence="8 9">Transcript cleavage factor GreA</fullName>
    </alternativeName>
</protein>
<evidence type="ECO:0000256" key="6">
    <source>
        <dbReference type="ARBA" id="ARBA00023163"/>
    </source>
</evidence>
<dbReference type="HAMAP" id="MF_00105">
    <property type="entry name" value="GreA_GreB"/>
    <property type="match status" value="1"/>
</dbReference>
<dbReference type="Gene3D" id="1.10.287.180">
    <property type="entry name" value="Transcription elongation factor, GreA/GreB, N-terminal domain"/>
    <property type="match status" value="1"/>
</dbReference>
<dbReference type="PIRSF" id="PIRSF006092">
    <property type="entry name" value="GreA_GreB"/>
    <property type="match status" value="1"/>
</dbReference>
<evidence type="ECO:0000313" key="13">
    <source>
        <dbReference type="EMBL" id="PSR24665.1"/>
    </source>
</evidence>
<dbReference type="NCBIfam" id="NF001263">
    <property type="entry name" value="PRK00226.1-4"/>
    <property type="match status" value="1"/>
</dbReference>
<gene>
    <name evidence="9" type="primary">greA</name>
    <name evidence="13" type="ORF">C7B43_18510</name>
</gene>
<feature type="domain" description="Transcription elongation factor GreA/GreB C-terminal" evidence="11">
    <location>
        <begin position="85"/>
        <end position="157"/>
    </location>
</feature>
<keyword evidence="13" id="KW-0251">Elongation factor</keyword>
<accession>A0A2T2WR02</accession>
<dbReference type="InterPro" id="IPR018151">
    <property type="entry name" value="TF_GreA/GreB_CS"/>
</dbReference>
<dbReference type="Proteomes" id="UP000242699">
    <property type="component" value="Unassembled WGS sequence"/>
</dbReference>
<keyword evidence="3 9" id="KW-0805">Transcription regulation</keyword>
<dbReference type="PANTHER" id="PTHR30437">
    <property type="entry name" value="TRANSCRIPTION ELONGATION FACTOR GREA"/>
    <property type="match status" value="1"/>
</dbReference>
<evidence type="ECO:0000259" key="11">
    <source>
        <dbReference type="Pfam" id="PF01272"/>
    </source>
</evidence>
<keyword evidence="13" id="KW-0648">Protein biosynthesis</keyword>
<evidence type="ECO:0000256" key="4">
    <source>
        <dbReference type="ARBA" id="ARBA00023054"/>
    </source>
</evidence>
<proteinExistence type="inferred from homology"/>
<dbReference type="GO" id="GO:0003746">
    <property type="term" value="F:translation elongation factor activity"/>
    <property type="evidence" value="ECO:0007669"/>
    <property type="project" value="UniProtKB-KW"/>
</dbReference>
<dbReference type="Gene3D" id="3.10.50.30">
    <property type="entry name" value="Transcription elongation factor, GreA/GreB, C-terminal domain"/>
    <property type="match status" value="1"/>
</dbReference>
<keyword evidence="4" id="KW-0175">Coiled coil</keyword>
<dbReference type="InterPro" id="IPR001437">
    <property type="entry name" value="Tscrpt_elong_fac_GreA/B_C"/>
</dbReference>
<dbReference type="PANTHER" id="PTHR30437:SF4">
    <property type="entry name" value="TRANSCRIPTION ELONGATION FACTOR GREA"/>
    <property type="match status" value="1"/>
</dbReference>
<name>A0A2T2WR02_9FIRM</name>
<dbReference type="InterPro" id="IPR023459">
    <property type="entry name" value="Tscrpt_elong_fac_GreA/B_fam"/>
</dbReference>
<dbReference type="EMBL" id="PXYT01000071">
    <property type="protein sequence ID" value="PSR24665.1"/>
    <property type="molecule type" value="Genomic_DNA"/>
</dbReference>
<dbReference type="Pfam" id="PF03449">
    <property type="entry name" value="GreA_GreB_N"/>
    <property type="match status" value="1"/>
</dbReference>
<evidence type="ECO:0000256" key="8">
    <source>
        <dbReference type="ARBA" id="ARBA00030776"/>
    </source>
</evidence>
<dbReference type="FunFam" id="3.10.50.30:FF:000001">
    <property type="entry name" value="Transcription elongation factor GreA"/>
    <property type="match status" value="1"/>
</dbReference>
<dbReference type="InterPro" id="IPR006359">
    <property type="entry name" value="Tscrpt_elong_fac_GreA"/>
</dbReference>
<dbReference type="FunFam" id="1.10.287.180:FF:000001">
    <property type="entry name" value="Transcription elongation factor GreA"/>
    <property type="match status" value="1"/>
</dbReference>
<comment type="caution">
    <text evidence="13">The sequence shown here is derived from an EMBL/GenBank/DDBJ whole genome shotgun (WGS) entry which is preliminary data.</text>
</comment>
<dbReference type="NCBIfam" id="TIGR01462">
    <property type="entry name" value="greA"/>
    <property type="match status" value="1"/>
</dbReference>
<evidence type="ECO:0000256" key="5">
    <source>
        <dbReference type="ARBA" id="ARBA00023125"/>
    </source>
</evidence>
<comment type="similarity">
    <text evidence="1 9 10">Belongs to the GreA/GreB family.</text>
</comment>
<dbReference type="InterPro" id="IPR036805">
    <property type="entry name" value="Tscrpt_elong_fac_GreA/B_N_sf"/>
</dbReference>
<evidence type="ECO:0000256" key="1">
    <source>
        <dbReference type="ARBA" id="ARBA00008213"/>
    </source>
</evidence>
<reference evidence="13 14" key="1">
    <citation type="journal article" date="2014" name="BMC Genomics">
        <title>Comparison of environmental and isolate Sulfobacillus genomes reveals diverse carbon, sulfur, nitrogen, and hydrogen metabolisms.</title>
        <authorList>
            <person name="Justice N.B."/>
            <person name="Norman A."/>
            <person name="Brown C.T."/>
            <person name="Singh A."/>
            <person name="Thomas B.C."/>
            <person name="Banfield J.F."/>
        </authorList>
    </citation>
    <scope>NUCLEOTIDE SEQUENCE [LARGE SCALE GENOMIC DNA]</scope>
    <source>
        <strain evidence="13">AMDSBA1</strain>
    </source>
</reference>
<sequence>MSDKELLVSEEGLKKLESELEYLKTVRRHEVSERIKTAREFGDISENSEYEDAKNEQAFVEGRIQTIEKMLRQAKVVTSENVDPNAVHIGSIVLVKDLDEGLEEEYTLVGASEADPSNNRISNESPVGKALLGAKVGDTVEVSAPVGKIRMQVKKIS</sequence>
<dbReference type="GO" id="GO:0032784">
    <property type="term" value="P:regulation of DNA-templated transcription elongation"/>
    <property type="evidence" value="ECO:0007669"/>
    <property type="project" value="UniProtKB-UniRule"/>
</dbReference>
<evidence type="ECO:0000256" key="9">
    <source>
        <dbReference type="HAMAP-Rule" id="MF_00105"/>
    </source>
</evidence>
<dbReference type="InterPro" id="IPR028624">
    <property type="entry name" value="Tscrpt_elong_fac_GreA/B"/>
</dbReference>
<dbReference type="PROSITE" id="PS00830">
    <property type="entry name" value="GREAB_2"/>
    <property type="match status" value="1"/>
</dbReference>
<evidence type="ECO:0000256" key="7">
    <source>
        <dbReference type="ARBA" id="ARBA00024916"/>
    </source>
</evidence>
<dbReference type="GO" id="GO:0006354">
    <property type="term" value="P:DNA-templated transcription elongation"/>
    <property type="evidence" value="ECO:0007669"/>
    <property type="project" value="TreeGrafter"/>
</dbReference>
<dbReference type="SUPFAM" id="SSF46557">
    <property type="entry name" value="GreA transcript cleavage protein, N-terminal domain"/>
    <property type="match status" value="1"/>
</dbReference>
<dbReference type="InterPro" id="IPR036953">
    <property type="entry name" value="GreA/GreB_C_sf"/>
</dbReference>
<evidence type="ECO:0000256" key="2">
    <source>
        <dbReference type="ARBA" id="ARBA00013729"/>
    </source>
</evidence>
<evidence type="ECO:0000256" key="10">
    <source>
        <dbReference type="RuleBase" id="RU000556"/>
    </source>
</evidence>